<dbReference type="InterPro" id="IPR008922">
    <property type="entry name" value="Di-copper_centre_dom_sf"/>
</dbReference>
<dbReference type="Proteomes" id="UP001303046">
    <property type="component" value="Unassembled WGS sequence"/>
</dbReference>
<gene>
    <name evidence="5" type="primary">Necator_chrI.g1265</name>
    <name evidence="5" type="ORF">RB195_005139</name>
</gene>
<feature type="chain" id="PRO_5045986987" description="ShKT domain-containing protein" evidence="3">
    <location>
        <begin position="24"/>
        <end position="687"/>
    </location>
</feature>
<dbReference type="SMART" id="SM00254">
    <property type="entry name" value="ShKT"/>
    <property type="match status" value="4"/>
</dbReference>
<feature type="signal peptide" evidence="3">
    <location>
        <begin position="1"/>
        <end position="23"/>
    </location>
</feature>
<reference evidence="5 6" key="1">
    <citation type="submission" date="2023-08" db="EMBL/GenBank/DDBJ databases">
        <title>A Necator americanus chromosomal reference genome.</title>
        <authorList>
            <person name="Ilik V."/>
            <person name="Petrzelkova K.J."/>
            <person name="Pardy F."/>
            <person name="Fuh T."/>
            <person name="Niatou-Singa F.S."/>
            <person name="Gouil Q."/>
            <person name="Baker L."/>
            <person name="Ritchie M.E."/>
            <person name="Jex A.R."/>
            <person name="Gazzola D."/>
            <person name="Li H."/>
            <person name="Toshio Fujiwara R."/>
            <person name="Zhan B."/>
            <person name="Aroian R.V."/>
            <person name="Pafco B."/>
            <person name="Schwarz E.M."/>
        </authorList>
    </citation>
    <scope>NUCLEOTIDE SEQUENCE [LARGE SCALE GENOMIC DNA]</scope>
    <source>
        <strain evidence="5 6">Aroian</strain>
        <tissue evidence="5">Whole animal</tissue>
    </source>
</reference>
<dbReference type="InterPro" id="IPR002227">
    <property type="entry name" value="Tyrosinase_Cu-bd"/>
</dbReference>
<sequence>MVSKTNLLLFSTTVLSWITVVTSVDCSKAPSEALRTVCQQLQRWDDGARKTPAPTSVKPPSIGGKIQLAADFAPIASNMYQCMDIACLCVFFRGTGGNSCTVQGRALRKALRKEYRQLSDDERNRVNAAFRAIKNSGEYDRLATIHAQFASSGGAHSGPAFLPWHREYMKRVEIALRQVDPELALPYWDSTLDENMPNSKDSVIWTNEFMGETAGGSVSGGPFRNWRTLEGRPEIRRDVGGKGKCFSEDEIQFLMGQTDISQVLSFTSPKQTCPFQPNFNVIEYTHGNPHIYVGGEMYDQATAGNDPIFYMHHSFVDYIWEMWRQNKQSRADRERAWPVDNEQCSSQHHFSNAFMRPFPPMRNADGLSNMYTDNMYSYSPRPSCSMGNDCGSKYLYCDRSHGQPRCASKIRPGGSCAGLTNGENACYNGKCVGERCVAGDNQATPPPPITPSKPVVVIQQTCFNEHECCSYWASIGECPKNYIYMSGWCKASCKVCQPNYDLNNECLDRHANCATWARSGECNKNPLWMSENCRSACGKCGIARSVICAGGGGGNQGIQVQTTQAPTQRPLQNMGGPQSNCNSPMCYNENQCCPYWAFLGNCRTNPGFMLCQCRVSCQQCQPNYRYGDCADYHNDCYKWSRLGECFKNKWMLENCRRSCNSCVSNDILRQRCPQRVARTAHLMLIGM</sequence>
<dbReference type="InterPro" id="IPR050316">
    <property type="entry name" value="Tyrosinase/Hemocyanin"/>
</dbReference>
<protein>
    <recommendedName>
        <fullName evidence="4">ShKT domain-containing protein</fullName>
    </recommendedName>
</protein>
<dbReference type="Pfam" id="PF00264">
    <property type="entry name" value="Tyrosinase"/>
    <property type="match status" value="1"/>
</dbReference>
<feature type="disulfide bond" evidence="2">
    <location>
        <begin position="506"/>
        <end position="540"/>
    </location>
</feature>
<evidence type="ECO:0000256" key="2">
    <source>
        <dbReference type="PROSITE-ProRule" id="PRU01005"/>
    </source>
</evidence>
<keyword evidence="3" id="KW-0732">Signal</keyword>
<dbReference type="PANTHER" id="PTHR11474:SF21">
    <property type="entry name" value="SHKT DOMAIN-CONTAINING PROTEIN"/>
    <property type="match status" value="1"/>
</dbReference>
<comment type="caution">
    <text evidence="2">Lacks conserved residue(s) required for the propagation of feature annotation.</text>
</comment>
<dbReference type="Gene3D" id="1.10.1280.10">
    <property type="entry name" value="Di-copper center containing domain from catechol oxidase"/>
    <property type="match status" value="1"/>
</dbReference>
<evidence type="ECO:0000256" key="1">
    <source>
        <dbReference type="ARBA" id="ARBA00022723"/>
    </source>
</evidence>
<evidence type="ECO:0000256" key="3">
    <source>
        <dbReference type="SAM" id="SignalP"/>
    </source>
</evidence>
<dbReference type="PROSITE" id="PS51670">
    <property type="entry name" value="SHKT"/>
    <property type="match status" value="4"/>
</dbReference>
<keyword evidence="2" id="KW-1015">Disulfide bond</keyword>
<feature type="domain" description="ShKT" evidence="4">
    <location>
        <begin position="629"/>
        <end position="662"/>
    </location>
</feature>
<evidence type="ECO:0000259" key="4">
    <source>
        <dbReference type="PROSITE" id="PS51670"/>
    </source>
</evidence>
<dbReference type="SUPFAM" id="SSF48056">
    <property type="entry name" value="Di-copper centre-containing domain"/>
    <property type="match status" value="1"/>
</dbReference>
<feature type="disulfide bond" evidence="2">
    <location>
        <begin position="586"/>
        <end position="620"/>
    </location>
</feature>
<dbReference type="InterPro" id="IPR003582">
    <property type="entry name" value="ShKT_dom"/>
</dbReference>
<dbReference type="PRINTS" id="PR00092">
    <property type="entry name" value="TYROSINASE"/>
</dbReference>
<dbReference type="EMBL" id="JAVFWL010000001">
    <property type="protein sequence ID" value="KAK6727248.1"/>
    <property type="molecule type" value="Genomic_DNA"/>
</dbReference>
<organism evidence="5 6">
    <name type="scientific">Necator americanus</name>
    <name type="common">Human hookworm</name>
    <dbReference type="NCBI Taxonomy" id="51031"/>
    <lineage>
        <taxon>Eukaryota</taxon>
        <taxon>Metazoa</taxon>
        <taxon>Ecdysozoa</taxon>
        <taxon>Nematoda</taxon>
        <taxon>Chromadorea</taxon>
        <taxon>Rhabditida</taxon>
        <taxon>Rhabditina</taxon>
        <taxon>Rhabditomorpha</taxon>
        <taxon>Strongyloidea</taxon>
        <taxon>Ancylostomatidae</taxon>
        <taxon>Bunostominae</taxon>
        <taxon>Necator</taxon>
    </lineage>
</organism>
<name>A0ABR1BQ81_NECAM</name>
<proteinExistence type="predicted"/>
<dbReference type="PROSITE" id="PS00498">
    <property type="entry name" value="TYROSINASE_2"/>
    <property type="match status" value="1"/>
</dbReference>
<accession>A0ABR1BQ81</accession>
<keyword evidence="6" id="KW-1185">Reference proteome</keyword>
<evidence type="ECO:0000313" key="5">
    <source>
        <dbReference type="EMBL" id="KAK6727248.1"/>
    </source>
</evidence>
<keyword evidence="1" id="KW-0479">Metal-binding</keyword>
<feature type="domain" description="ShKT" evidence="4">
    <location>
        <begin position="506"/>
        <end position="540"/>
    </location>
</feature>
<feature type="domain" description="ShKT" evidence="4">
    <location>
        <begin position="586"/>
        <end position="620"/>
    </location>
</feature>
<dbReference type="PANTHER" id="PTHR11474">
    <property type="entry name" value="TYROSINASE FAMILY MEMBER"/>
    <property type="match status" value="1"/>
</dbReference>
<feature type="disulfide bond" evidence="2">
    <location>
        <begin position="462"/>
        <end position="496"/>
    </location>
</feature>
<evidence type="ECO:0000313" key="6">
    <source>
        <dbReference type="Proteomes" id="UP001303046"/>
    </source>
</evidence>
<dbReference type="PROSITE" id="PS00497">
    <property type="entry name" value="TYROSINASE_1"/>
    <property type="match status" value="1"/>
</dbReference>
<dbReference type="Pfam" id="PF01549">
    <property type="entry name" value="ShK"/>
    <property type="match status" value="4"/>
</dbReference>
<comment type="caution">
    <text evidence="5">The sequence shown here is derived from an EMBL/GenBank/DDBJ whole genome shotgun (WGS) entry which is preliminary data.</text>
</comment>
<feature type="domain" description="ShKT" evidence="4">
    <location>
        <begin position="462"/>
        <end position="496"/>
    </location>
</feature>